<feature type="chain" id="PRO_5006836411" description="Ice-binding protein C-terminal domain-containing protein" evidence="1">
    <location>
        <begin position="23"/>
        <end position="260"/>
    </location>
</feature>
<dbReference type="OrthoDB" id="5959021at2"/>
<dbReference type="AlphaFoldDB" id="A0A0U3B252"/>
<dbReference type="KEGG" id="lal:AT746_13275"/>
<feature type="signal peptide" evidence="1">
    <location>
        <begin position="1"/>
        <end position="22"/>
    </location>
</feature>
<evidence type="ECO:0000313" key="3">
    <source>
        <dbReference type="EMBL" id="ALS99136.1"/>
    </source>
</evidence>
<name>A0A0U3B252_9ALTE</name>
<reference evidence="3 4" key="1">
    <citation type="submission" date="2015-12" db="EMBL/GenBank/DDBJ databases">
        <title>Complete genome of Lacimicrobium alkaliphilum KCTC 32984.</title>
        <authorList>
            <person name="Kim S.-G."/>
            <person name="Lee Y.-J."/>
        </authorList>
    </citation>
    <scope>NUCLEOTIDE SEQUENCE [LARGE SCALE GENOMIC DNA]</scope>
    <source>
        <strain evidence="3 4">YelD216</strain>
    </source>
</reference>
<proteinExistence type="predicted"/>
<sequence>MKKFVKAVGALSLAALSFSAVSSTIDAGGITWDASTPANPYIADVSFQQWFTNGTYGTAGGVSTITADSAASTAPAFGASLSGVGRFSQFNDGRDQLFGTFCSNGFGTCELTFAFGGLVAVGQNQWDLSNSWLNVYVDDSLDFGPANSTAYQRYNQAQNGDLWASFTFDTFDLDSDNLNAGFVDSYLSIVEGVGNPDVVEALNFHDGWYDIFYTASSQIGSSGYSISSNGQVSQVPEPTTLAVFALGLIGLGAAARRRRA</sequence>
<dbReference type="EMBL" id="CP013650">
    <property type="protein sequence ID" value="ALS99136.1"/>
    <property type="molecule type" value="Genomic_DNA"/>
</dbReference>
<dbReference type="InterPro" id="IPR013424">
    <property type="entry name" value="Ice-binding_C"/>
</dbReference>
<evidence type="ECO:0000256" key="1">
    <source>
        <dbReference type="SAM" id="SignalP"/>
    </source>
</evidence>
<organism evidence="3 4">
    <name type="scientific">Lacimicrobium alkaliphilum</name>
    <dbReference type="NCBI Taxonomy" id="1526571"/>
    <lineage>
        <taxon>Bacteria</taxon>
        <taxon>Pseudomonadati</taxon>
        <taxon>Pseudomonadota</taxon>
        <taxon>Gammaproteobacteria</taxon>
        <taxon>Alteromonadales</taxon>
        <taxon>Alteromonadaceae</taxon>
        <taxon>Lacimicrobium</taxon>
    </lineage>
</organism>
<keyword evidence="1" id="KW-0732">Signal</keyword>
<evidence type="ECO:0000259" key="2">
    <source>
        <dbReference type="Pfam" id="PF07589"/>
    </source>
</evidence>
<feature type="domain" description="Ice-binding protein C-terminal" evidence="2">
    <location>
        <begin position="234"/>
        <end position="258"/>
    </location>
</feature>
<dbReference type="Pfam" id="PF07589">
    <property type="entry name" value="PEP-CTERM"/>
    <property type="match status" value="1"/>
</dbReference>
<accession>A0A0U3B252</accession>
<dbReference type="RefSeq" id="WP_062481068.1">
    <property type="nucleotide sequence ID" value="NZ_CP013650.1"/>
</dbReference>
<evidence type="ECO:0000313" key="4">
    <source>
        <dbReference type="Proteomes" id="UP000068447"/>
    </source>
</evidence>
<keyword evidence="4" id="KW-1185">Reference proteome</keyword>
<dbReference type="NCBIfam" id="TIGR02595">
    <property type="entry name" value="PEP_CTERM"/>
    <property type="match status" value="1"/>
</dbReference>
<dbReference type="Proteomes" id="UP000068447">
    <property type="component" value="Chromosome"/>
</dbReference>
<gene>
    <name evidence="3" type="ORF">AT746_13275</name>
</gene>
<protein>
    <recommendedName>
        <fullName evidence="2">Ice-binding protein C-terminal domain-containing protein</fullName>
    </recommendedName>
</protein>